<gene>
    <name evidence="6" type="ORF">H9Q80_12470</name>
</gene>
<dbReference type="InterPro" id="IPR014710">
    <property type="entry name" value="RmlC-like_jellyroll"/>
</dbReference>
<proteinExistence type="predicted"/>
<keyword evidence="1" id="KW-0805">Transcription regulation</keyword>
<accession>A0A7G9GJU3</accession>
<dbReference type="AlphaFoldDB" id="A0A7G9GJU3"/>
<dbReference type="RefSeq" id="WP_117453882.1">
    <property type="nucleotide sequence ID" value="NZ_CP060636.1"/>
</dbReference>
<dbReference type="Gene3D" id="2.60.120.10">
    <property type="entry name" value="Jelly Rolls"/>
    <property type="match status" value="1"/>
</dbReference>
<organism evidence="6 7">
    <name type="scientific">[Eubacterium] hominis</name>
    <dbReference type="NCBI Taxonomy" id="2764325"/>
    <lineage>
        <taxon>Bacteria</taxon>
        <taxon>Bacillati</taxon>
        <taxon>Bacillota</taxon>
        <taxon>Erysipelotrichia</taxon>
        <taxon>Erysipelotrichales</taxon>
        <taxon>Erysipelotrichaceae</taxon>
        <taxon>Amedibacillus</taxon>
    </lineage>
</organism>
<feature type="domain" description="Cyclic nucleotide-binding" evidence="4">
    <location>
        <begin position="13"/>
        <end position="111"/>
    </location>
</feature>
<keyword evidence="2" id="KW-0238">DNA-binding</keyword>
<dbReference type="PROSITE" id="PS51063">
    <property type="entry name" value="HTH_CRP_2"/>
    <property type="match status" value="1"/>
</dbReference>
<dbReference type="GO" id="GO:0006355">
    <property type="term" value="P:regulation of DNA-templated transcription"/>
    <property type="evidence" value="ECO:0007669"/>
    <property type="project" value="InterPro"/>
</dbReference>
<dbReference type="SUPFAM" id="SSF46785">
    <property type="entry name" value="Winged helix' DNA-binding domain"/>
    <property type="match status" value="1"/>
</dbReference>
<dbReference type="Pfam" id="PF00027">
    <property type="entry name" value="cNMP_binding"/>
    <property type="match status" value="1"/>
</dbReference>
<dbReference type="Pfam" id="PF13545">
    <property type="entry name" value="HTH_Crp_2"/>
    <property type="match status" value="1"/>
</dbReference>
<protein>
    <submittedName>
        <fullName evidence="6">Crp/Fnr family transcriptional regulator</fullName>
    </submittedName>
</protein>
<dbReference type="SUPFAM" id="SSF51206">
    <property type="entry name" value="cAMP-binding domain-like"/>
    <property type="match status" value="1"/>
</dbReference>
<name>A0A7G9GJU3_9FIRM</name>
<evidence type="ECO:0000259" key="4">
    <source>
        <dbReference type="PROSITE" id="PS50042"/>
    </source>
</evidence>
<reference evidence="6 7" key="1">
    <citation type="submission" date="2020-08" db="EMBL/GenBank/DDBJ databases">
        <authorList>
            <person name="Liu C."/>
            <person name="Sun Q."/>
        </authorList>
    </citation>
    <scope>NUCLEOTIDE SEQUENCE [LARGE SCALE GENOMIC DNA]</scope>
    <source>
        <strain evidence="6 7">NSJ-61</strain>
    </source>
</reference>
<evidence type="ECO:0000256" key="2">
    <source>
        <dbReference type="ARBA" id="ARBA00023125"/>
    </source>
</evidence>
<dbReference type="PROSITE" id="PS50042">
    <property type="entry name" value="CNMP_BINDING_3"/>
    <property type="match status" value="1"/>
</dbReference>
<dbReference type="CDD" id="cd00038">
    <property type="entry name" value="CAP_ED"/>
    <property type="match status" value="1"/>
</dbReference>
<dbReference type="InterPro" id="IPR000595">
    <property type="entry name" value="cNMP-bd_dom"/>
</dbReference>
<evidence type="ECO:0000256" key="3">
    <source>
        <dbReference type="ARBA" id="ARBA00023163"/>
    </source>
</evidence>
<dbReference type="InterPro" id="IPR036390">
    <property type="entry name" value="WH_DNA-bd_sf"/>
</dbReference>
<sequence length="219" mass="25256">MKDYLHDLSKMKLFSGMKTNEIEKLLDCLQAKLVHYASGEFIIEEGDNIHTFGIMLSGHARSIKWDSSDRIIILTLLEKGSEIGIMLAARPEKESPVYVQAQEDVIVLQISYDMMFTNPVKVCLKYEIFLRNYIAIVAEKGILLHERITCLTKTTVREKILTYLYDISHKQKNSVIQLPLNRNALSEYLNIERSALSRELSNMKKDGLIDYHLNTFKLL</sequence>
<evidence type="ECO:0000259" key="5">
    <source>
        <dbReference type="PROSITE" id="PS51063"/>
    </source>
</evidence>
<dbReference type="InterPro" id="IPR018490">
    <property type="entry name" value="cNMP-bd_dom_sf"/>
</dbReference>
<keyword evidence="3" id="KW-0804">Transcription</keyword>
<dbReference type="KEGG" id="ehn:H9Q80_12470"/>
<dbReference type="InterPro" id="IPR012318">
    <property type="entry name" value="HTH_CRP"/>
</dbReference>
<evidence type="ECO:0000256" key="1">
    <source>
        <dbReference type="ARBA" id="ARBA00023015"/>
    </source>
</evidence>
<evidence type="ECO:0000313" key="7">
    <source>
        <dbReference type="Proteomes" id="UP000515856"/>
    </source>
</evidence>
<dbReference type="EMBL" id="CP060636">
    <property type="protein sequence ID" value="QNM11075.1"/>
    <property type="molecule type" value="Genomic_DNA"/>
</dbReference>
<dbReference type="GO" id="GO:0003677">
    <property type="term" value="F:DNA binding"/>
    <property type="evidence" value="ECO:0007669"/>
    <property type="project" value="UniProtKB-KW"/>
</dbReference>
<feature type="domain" description="HTH crp-type" evidence="5">
    <location>
        <begin position="154"/>
        <end position="219"/>
    </location>
</feature>
<evidence type="ECO:0000313" key="6">
    <source>
        <dbReference type="EMBL" id="QNM11075.1"/>
    </source>
</evidence>
<keyword evidence="7" id="KW-1185">Reference proteome</keyword>
<dbReference type="Proteomes" id="UP000515856">
    <property type="component" value="Chromosome"/>
</dbReference>